<evidence type="ECO:0000256" key="3">
    <source>
        <dbReference type="ARBA" id="ARBA00022692"/>
    </source>
</evidence>
<accession>A0A484Y9Q4</accession>
<evidence type="ECO:0000256" key="4">
    <source>
        <dbReference type="ARBA" id="ARBA00022989"/>
    </source>
</evidence>
<keyword evidence="3 6" id="KW-0812">Transmembrane</keyword>
<dbReference type="AlphaFoldDB" id="A0A484Y9Q4"/>
<proteinExistence type="predicted"/>
<sequence>MLSTIEYAPVWIIMAVALALGIGTMIGWRRVATTIGEKIGKKGMTYAQGCLPR</sequence>
<dbReference type="InterPro" id="IPR001204">
    <property type="entry name" value="Phos_transporter"/>
</dbReference>
<protein>
    <submittedName>
        <fullName evidence="7">Low-affinity inorganic phosphate transporter</fullName>
    </submittedName>
</protein>
<dbReference type="Pfam" id="PF01384">
    <property type="entry name" value="PHO4"/>
    <property type="match status" value="1"/>
</dbReference>
<evidence type="ECO:0000256" key="5">
    <source>
        <dbReference type="ARBA" id="ARBA00023136"/>
    </source>
</evidence>
<keyword evidence="2" id="KW-0813">Transport</keyword>
<keyword evidence="4 6" id="KW-1133">Transmembrane helix</keyword>
<evidence type="ECO:0000313" key="7">
    <source>
        <dbReference type="EMBL" id="VFS30979.1"/>
    </source>
</evidence>
<name>A0A484Y9Q4_ECOLX</name>
<keyword evidence="5 6" id="KW-0472">Membrane</keyword>
<feature type="transmembrane region" description="Helical" evidence="6">
    <location>
        <begin position="6"/>
        <end position="28"/>
    </location>
</feature>
<organism evidence="7 8">
    <name type="scientific">Escherichia coli</name>
    <dbReference type="NCBI Taxonomy" id="562"/>
    <lineage>
        <taxon>Bacteria</taxon>
        <taxon>Pseudomonadati</taxon>
        <taxon>Pseudomonadota</taxon>
        <taxon>Gammaproteobacteria</taxon>
        <taxon>Enterobacterales</taxon>
        <taxon>Enterobacteriaceae</taxon>
        <taxon>Escherichia</taxon>
    </lineage>
</organism>
<evidence type="ECO:0000256" key="6">
    <source>
        <dbReference type="SAM" id="Phobius"/>
    </source>
</evidence>
<dbReference type="GO" id="GO:0006817">
    <property type="term" value="P:phosphate ion transport"/>
    <property type="evidence" value="ECO:0007669"/>
    <property type="project" value="InterPro"/>
</dbReference>
<reference evidence="7 8" key="1">
    <citation type="submission" date="2019-03" db="EMBL/GenBank/DDBJ databases">
        <authorList>
            <consortium name="Pathogen Informatics"/>
        </authorList>
    </citation>
    <scope>NUCLEOTIDE SEQUENCE [LARGE SCALE GENOMIC DNA]</scope>
    <source>
        <strain evidence="7 8">NCTC9001</strain>
    </source>
</reference>
<dbReference type="GO" id="GO:0016020">
    <property type="term" value="C:membrane"/>
    <property type="evidence" value="ECO:0007669"/>
    <property type="project" value="UniProtKB-SubCell"/>
</dbReference>
<dbReference type="GO" id="GO:0005315">
    <property type="term" value="F:phosphate transmembrane transporter activity"/>
    <property type="evidence" value="ECO:0007669"/>
    <property type="project" value="InterPro"/>
</dbReference>
<dbReference type="EMBL" id="CAADIS010000005">
    <property type="protein sequence ID" value="VFS30979.1"/>
    <property type="molecule type" value="Genomic_DNA"/>
</dbReference>
<evidence type="ECO:0000313" key="8">
    <source>
        <dbReference type="Proteomes" id="UP000372890"/>
    </source>
</evidence>
<comment type="subcellular location">
    <subcellularLocation>
        <location evidence="1">Membrane</location>
        <topology evidence="1">Multi-pass membrane protein</topology>
    </subcellularLocation>
</comment>
<dbReference type="Proteomes" id="UP000372890">
    <property type="component" value="Unassembled WGS sequence"/>
</dbReference>
<gene>
    <name evidence="7" type="primary">pitA_2</name>
    <name evidence="7" type="ORF">NCTC9001_03997</name>
</gene>
<evidence type="ECO:0000256" key="1">
    <source>
        <dbReference type="ARBA" id="ARBA00004141"/>
    </source>
</evidence>
<evidence type="ECO:0000256" key="2">
    <source>
        <dbReference type="ARBA" id="ARBA00022448"/>
    </source>
</evidence>